<evidence type="ECO:0000256" key="2">
    <source>
        <dbReference type="ARBA" id="ARBA00022448"/>
    </source>
</evidence>
<sequence length="1605" mass="182950">MSNESLGSWGIKRERRSRQFSQHPKSSIIPSLPLLGQVIGEDGDATSLDLDEGAFFGFRTDLRDSEVLRLIETIRKDDAKQFLSFTFRRIESLTMNVTLTDLPESVTPVHICAAMGDYAGLRKLLLAGHPYLTQDRLGRIPLHYAMQTNLSTVIMFLAKDMSLLNVADFTNKLPLDFCQYPQHQAIEAYVSEVTNALNASQLTDDTNSEVGDDENQEMVSRGAHCMLPLHFDAYLCTRVRPMYCRNRRTFCECSDDTTRHEKFSKSEVLNEIIASRNEVFVKQPTNTFGQFETPCSNLVAEFVRIADDTPVAKLTELFFGIWKSRKPDLALTLYGSAPQQKSFQKRFDNMVFSVFQKTLTWVITDGIYGSIAETMSHGMRGYAEAYGLTKLQVIGIVPWRRMSFQADLHSANFSGTFQARFYDREPISAILTQIAPFHTRYLFVDSSARNDVHCIQDFRTQFEVWLSRLRSEEETFELSRKWCNHFNEKLMYRYNIPLCGLLVAGRPEDALGVYQALCRSIPFVVVADSGGLASILERCILEMEYLQGDGNPYPNEALSEAELDETESTERILEIMLQYWTEEEIQQESLDMVLKIMAYSQLIEFFSSDKGSKRTLDESILSSLINPVLFQTRESQHTWKPRLKIALELDHSGFVLEKILDGAKLMPKELAPFVKSCLLKNKVDFLQMFSDVGFEFHEFATTKTVEELYSVEAQRNTPGGASLREFLLHYQAKLPVQVTIERVRKALQKLMGHNLLTYDKDNPKRLGTIRGMLRGGTFNSKKKRDQRIQYLYLWALATRRFGIAHFLLTMLTDVSAGALFAATFLRRISKKTRSISDSIEQRKYAREFEQVAVSILNACYSSNKENTMLLLVMERRSFAMLSCMMIASEGNCREFMQHRACQEYLDRVWAYTLLNKKLSGRFILSLVLGAVFPPVVPFVAEYDEAMYDKSAKLCEAKKTASVLIYKKKLQDFYLAPRVRHAYQIVTYILLFFILVVNIEIELDFSNRLMFGLSVFLVTTAIAHFIEFVRITKGDLLPFSLILCTFWILYSIFFSAVITRPNTIYNLFDAASDLFHVLQSSFFQMFGEFQAEEFIDYYGYRECTNITLAGCTYPGYGLLIPLLMAVFTMTTHVLLINLLIAIFTKTYDKMAAISKQLWTMQRYRMMEYILTESVQPGPFLIFSLIYQLATFVCRPKNPEKSNKKRPFCKSLEDNPGRERQLINWEKLSALVMMGTYDEDREMKRASKSEISSENARKAMGSWRTPNDRSWQVVRRILPPMLSLQGSAKSGPMADDLGKRIDDIDAKLEKISNIMSGRPIELNVLSPPTIKRSLAPSMEGSCRSSLKSIDMADVPIMAQWHNHQIAIYSSLTSDTTPHALEPPIPWEMPYPKYHAIPWNPRKFMVPQWQTSNTPTSGACRLHSLGPTNLSFYDPLPRNPEGRVGTAGKGLLPKHGANPACIVVVARGGNNDEVLILKGIRPQAQFPWFLCTHPPSCSQTTCFSDLVRTFCQNCWGNEAEPTKEAVIDDFIASFVQCIEIGSSSDPINCDNAWLSVTVIHFQIPSNYKWTSDLENILTIKDSIACWARTDNLPALRRSHLAALMAVIN</sequence>
<evidence type="ECO:0000256" key="3">
    <source>
        <dbReference type="ARBA" id="ARBA00022692"/>
    </source>
</evidence>
<feature type="transmembrane region" description="Helical" evidence="9">
    <location>
        <begin position="984"/>
        <end position="1002"/>
    </location>
</feature>
<dbReference type="Pfam" id="PF18139">
    <property type="entry name" value="LSDAT_euk"/>
    <property type="match status" value="1"/>
</dbReference>
<proteinExistence type="predicted"/>
<dbReference type="EMBL" id="JAKROA010000003">
    <property type="protein sequence ID" value="KAL5108888.1"/>
    <property type="molecule type" value="Genomic_DNA"/>
</dbReference>
<evidence type="ECO:0000256" key="9">
    <source>
        <dbReference type="SAM" id="Phobius"/>
    </source>
</evidence>
<dbReference type="PANTHER" id="PTHR13800:SF12">
    <property type="entry name" value="TRANSIENT RECEPTOR POTENTIAL CATION CHANNEL SUBFAMILY M MEMBER-LIKE 2"/>
    <property type="match status" value="1"/>
</dbReference>
<feature type="transmembrane region" description="Helical" evidence="9">
    <location>
        <begin position="1117"/>
        <end position="1143"/>
    </location>
</feature>
<gene>
    <name evidence="12" type="ORF">TcWFU_004882</name>
</gene>
<evidence type="ECO:0000259" key="10">
    <source>
        <dbReference type="Pfam" id="PF18139"/>
    </source>
</evidence>
<feature type="domain" description="TRPM SLOG" evidence="10">
    <location>
        <begin position="300"/>
        <end position="536"/>
    </location>
</feature>
<evidence type="ECO:0000256" key="7">
    <source>
        <dbReference type="ARBA" id="ARBA00023303"/>
    </source>
</evidence>
<evidence type="ECO:0000256" key="8">
    <source>
        <dbReference type="SAM" id="MobiDB-lite"/>
    </source>
</evidence>
<dbReference type="InterPro" id="IPR050927">
    <property type="entry name" value="TRPM"/>
</dbReference>
<dbReference type="InterPro" id="IPR036770">
    <property type="entry name" value="Ankyrin_rpt-contain_sf"/>
</dbReference>
<feature type="region of interest" description="Disordered" evidence="8">
    <location>
        <begin position="1241"/>
        <end position="1262"/>
    </location>
</feature>
<dbReference type="InterPro" id="IPR041491">
    <property type="entry name" value="TRPM_SLOG"/>
</dbReference>
<evidence type="ECO:0000259" key="11">
    <source>
        <dbReference type="Pfam" id="PF25508"/>
    </source>
</evidence>
<dbReference type="SUPFAM" id="SSF48403">
    <property type="entry name" value="Ankyrin repeat"/>
    <property type="match status" value="1"/>
</dbReference>
<evidence type="ECO:0000313" key="12">
    <source>
        <dbReference type="EMBL" id="KAL5108888.1"/>
    </source>
</evidence>
<keyword evidence="7" id="KW-0407">Ion channel</keyword>
<evidence type="ECO:0000256" key="5">
    <source>
        <dbReference type="ARBA" id="ARBA00023065"/>
    </source>
</evidence>
<comment type="caution">
    <text evidence="12">The sequence shown here is derived from an EMBL/GenBank/DDBJ whole genome shotgun (WGS) entry which is preliminary data.</text>
</comment>
<keyword evidence="6 9" id="KW-0472">Membrane</keyword>
<dbReference type="PANTHER" id="PTHR13800">
    <property type="entry name" value="TRANSIENT RECEPTOR POTENTIAL CATION CHANNEL, SUBFAMILY M, MEMBER 6"/>
    <property type="match status" value="1"/>
</dbReference>
<name>A0ABR4QGH2_9CEST</name>
<feature type="domain" description="TRPM-like" evidence="11">
    <location>
        <begin position="664"/>
        <end position="898"/>
    </location>
</feature>
<dbReference type="Proteomes" id="UP001651158">
    <property type="component" value="Unassembled WGS sequence"/>
</dbReference>
<dbReference type="InterPro" id="IPR057366">
    <property type="entry name" value="TRPM-like"/>
</dbReference>
<feature type="transmembrane region" description="Helical" evidence="9">
    <location>
        <begin position="1035"/>
        <end position="1057"/>
    </location>
</feature>
<feature type="transmembrane region" description="Helical" evidence="9">
    <location>
        <begin position="1008"/>
        <end position="1028"/>
    </location>
</feature>
<keyword evidence="3 9" id="KW-0812">Transmembrane</keyword>
<keyword evidence="4 9" id="KW-1133">Transmembrane helix</keyword>
<evidence type="ECO:0000256" key="6">
    <source>
        <dbReference type="ARBA" id="ARBA00023136"/>
    </source>
</evidence>
<comment type="subcellular location">
    <subcellularLocation>
        <location evidence="1">Membrane</location>
        <topology evidence="1">Multi-pass membrane protein</topology>
    </subcellularLocation>
</comment>
<accession>A0ABR4QGH2</accession>
<dbReference type="Pfam" id="PF25508">
    <property type="entry name" value="TRPM2"/>
    <property type="match status" value="1"/>
</dbReference>
<feature type="transmembrane region" description="Helical" evidence="9">
    <location>
        <begin position="803"/>
        <end position="825"/>
    </location>
</feature>
<reference evidence="12 13" key="1">
    <citation type="journal article" date="2022" name="Front. Cell. Infect. Microbiol.">
        <title>The Genomes of Two Strains of Taenia crassiceps the Animal Model for the Study of Human Cysticercosis.</title>
        <authorList>
            <person name="Bobes R.J."/>
            <person name="Estrada K."/>
            <person name="Rios-Valencia D.G."/>
            <person name="Calderon-Gallegos A."/>
            <person name="de la Torre P."/>
            <person name="Carrero J.C."/>
            <person name="Sanchez-Flores A."/>
            <person name="Laclette J.P."/>
        </authorList>
    </citation>
    <scope>NUCLEOTIDE SEQUENCE [LARGE SCALE GENOMIC DNA]</scope>
    <source>
        <strain evidence="12">WFUcys</strain>
    </source>
</reference>
<evidence type="ECO:0000313" key="13">
    <source>
        <dbReference type="Proteomes" id="UP001651158"/>
    </source>
</evidence>
<organism evidence="12 13">
    <name type="scientific">Taenia crassiceps</name>
    <dbReference type="NCBI Taxonomy" id="6207"/>
    <lineage>
        <taxon>Eukaryota</taxon>
        <taxon>Metazoa</taxon>
        <taxon>Spiralia</taxon>
        <taxon>Lophotrochozoa</taxon>
        <taxon>Platyhelminthes</taxon>
        <taxon>Cestoda</taxon>
        <taxon>Eucestoda</taxon>
        <taxon>Cyclophyllidea</taxon>
        <taxon>Taeniidae</taxon>
        <taxon>Taenia</taxon>
    </lineage>
</organism>
<protein>
    <submittedName>
        <fullName evidence="12">Transient receptor potential cation channel subfamily M member 2</fullName>
    </submittedName>
</protein>
<keyword evidence="2" id="KW-0813">Transport</keyword>
<evidence type="ECO:0000256" key="4">
    <source>
        <dbReference type="ARBA" id="ARBA00022989"/>
    </source>
</evidence>
<keyword evidence="5" id="KW-0406">Ion transport</keyword>
<keyword evidence="12" id="KW-0675">Receptor</keyword>
<evidence type="ECO:0000256" key="1">
    <source>
        <dbReference type="ARBA" id="ARBA00004141"/>
    </source>
</evidence>
<keyword evidence="13" id="KW-1185">Reference proteome</keyword>
<dbReference type="Gene3D" id="1.25.40.20">
    <property type="entry name" value="Ankyrin repeat-containing domain"/>
    <property type="match status" value="1"/>
</dbReference>